<dbReference type="EMBL" id="JAGPNK010000004">
    <property type="protein sequence ID" value="KAH7323016.1"/>
    <property type="molecule type" value="Genomic_DNA"/>
</dbReference>
<dbReference type="InterPro" id="IPR010730">
    <property type="entry name" value="HET"/>
</dbReference>
<dbReference type="Pfam" id="PF06985">
    <property type="entry name" value="HET"/>
    <property type="match status" value="1"/>
</dbReference>
<comment type="caution">
    <text evidence="3">The sequence shown here is derived from an EMBL/GenBank/DDBJ whole genome shotgun (WGS) entry which is preliminary data.</text>
</comment>
<dbReference type="PANTHER" id="PTHR10622">
    <property type="entry name" value="HET DOMAIN-CONTAINING PROTEIN"/>
    <property type="match status" value="1"/>
</dbReference>
<gene>
    <name evidence="3" type="ORF">B0I35DRAFT_467960</name>
</gene>
<dbReference type="InterPro" id="IPR058525">
    <property type="entry name" value="DUF8212"/>
</dbReference>
<dbReference type="AlphaFoldDB" id="A0A8K0SZL4"/>
<reference evidence="3" key="1">
    <citation type="journal article" date="2021" name="Nat. Commun.">
        <title>Genetic determinants of endophytism in the Arabidopsis root mycobiome.</title>
        <authorList>
            <person name="Mesny F."/>
            <person name="Miyauchi S."/>
            <person name="Thiergart T."/>
            <person name="Pickel B."/>
            <person name="Atanasova L."/>
            <person name="Karlsson M."/>
            <person name="Huettel B."/>
            <person name="Barry K.W."/>
            <person name="Haridas S."/>
            <person name="Chen C."/>
            <person name="Bauer D."/>
            <person name="Andreopoulos W."/>
            <person name="Pangilinan J."/>
            <person name="LaButti K."/>
            <person name="Riley R."/>
            <person name="Lipzen A."/>
            <person name="Clum A."/>
            <person name="Drula E."/>
            <person name="Henrissat B."/>
            <person name="Kohler A."/>
            <person name="Grigoriev I.V."/>
            <person name="Martin F.M."/>
            <person name="Hacquard S."/>
        </authorList>
    </citation>
    <scope>NUCLEOTIDE SEQUENCE</scope>
    <source>
        <strain evidence="3">MPI-CAGE-CH-0235</strain>
    </source>
</reference>
<accession>A0A8K0SZL4</accession>
<keyword evidence="4" id="KW-1185">Reference proteome</keyword>
<name>A0A8K0SZL4_9HYPO</name>
<feature type="domain" description="Heterokaryon incompatibility" evidence="1">
    <location>
        <begin position="22"/>
        <end position="148"/>
    </location>
</feature>
<evidence type="ECO:0000259" key="1">
    <source>
        <dbReference type="Pfam" id="PF06985"/>
    </source>
</evidence>
<proteinExistence type="predicted"/>
<evidence type="ECO:0000259" key="2">
    <source>
        <dbReference type="Pfam" id="PF26640"/>
    </source>
</evidence>
<dbReference type="OrthoDB" id="194358at2759"/>
<feature type="domain" description="DUF8212" evidence="2">
    <location>
        <begin position="234"/>
        <end position="257"/>
    </location>
</feature>
<dbReference type="Pfam" id="PF26640">
    <property type="entry name" value="DUF8212"/>
    <property type="match status" value="1"/>
</dbReference>
<organism evidence="3 4">
    <name type="scientific">Stachybotrys elegans</name>
    <dbReference type="NCBI Taxonomy" id="80388"/>
    <lineage>
        <taxon>Eukaryota</taxon>
        <taxon>Fungi</taxon>
        <taxon>Dikarya</taxon>
        <taxon>Ascomycota</taxon>
        <taxon>Pezizomycotina</taxon>
        <taxon>Sordariomycetes</taxon>
        <taxon>Hypocreomycetidae</taxon>
        <taxon>Hypocreales</taxon>
        <taxon>Stachybotryaceae</taxon>
        <taxon>Stachybotrys</taxon>
    </lineage>
</organism>
<evidence type="ECO:0000313" key="4">
    <source>
        <dbReference type="Proteomes" id="UP000813444"/>
    </source>
</evidence>
<dbReference type="Proteomes" id="UP000813444">
    <property type="component" value="Unassembled WGS sequence"/>
</dbReference>
<protein>
    <submittedName>
        <fullName evidence="3">Heterokaryon incompatibility protein-domain-containing protein</fullName>
    </submittedName>
</protein>
<sequence>MRLINVETLEVEEFFGQDVPQYAILSHTWLEGEISYEVWSEQPQVAKTKQGYSKIISMCETTKSLYGLKYAWVDTNCIDKRLSAELSEALNSMYKWYADAEVCIVYLADVDYTPTGENATGQHDQLPEETLQQFRSSRWFTRGWTLQELIAPKNLVFFSKEWNLIASRKELVREISQITGISDESCTEALAATSVAEKMHWASGRQTTRVEDIAYCLMGIFDVNMPLLYGEGTNAFVRLQEEILKTSNDRSILAWTMDNNSIRYVLAPSPRNFGTRLHYSMTNRGLRITARIYRSRDGELAQISQG</sequence>
<dbReference type="PANTHER" id="PTHR10622:SF10">
    <property type="entry name" value="HET DOMAIN-CONTAINING PROTEIN"/>
    <property type="match status" value="1"/>
</dbReference>
<evidence type="ECO:0000313" key="3">
    <source>
        <dbReference type="EMBL" id="KAH7323016.1"/>
    </source>
</evidence>